<keyword evidence="2" id="KW-1185">Reference proteome</keyword>
<reference evidence="1" key="1">
    <citation type="submission" date="2021-02" db="EMBL/GenBank/DDBJ databases">
        <authorList>
            <person name="Vanwijnsberghe S."/>
        </authorList>
    </citation>
    <scope>NUCLEOTIDE SEQUENCE</scope>
    <source>
        <strain evidence="1">R-70211</strain>
    </source>
</reference>
<dbReference type="Proteomes" id="UP000675121">
    <property type="component" value="Unassembled WGS sequence"/>
</dbReference>
<proteinExistence type="predicted"/>
<gene>
    <name evidence="1" type="ORF">R70211_04500</name>
</gene>
<evidence type="ECO:0000313" key="2">
    <source>
        <dbReference type="Proteomes" id="UP000675121"/>
    </source>
</evidence>
<comment type="caution">
    <text evidence="1">The sequence shown here is derived from an EMBL/GenBank/DDBJ whole genome shotgun (WGS) entry which is preliminary data.</text>
</comment>
<sequence>MNRAKRRDACGPARMPGALRCTTGTMMTNSLRFDGLSKRHRRNDVKKPRARRGFLMSTVRRNDAGAGGSVEMRLRGFRVLRHFGVDDFAKRVRVERDAAVIAIFRLEAARVAAHVCHTGFLEQRDDFFEWVV</sequence>
<evidence type="ECO:0000313" key="1">
    <source>
        <dbReference type="EMBL" id="CAE6921187.1"/>
    </source>
</evidence>
<protein>
    <submittedName>
        <fullName evidence="1">Uncharacterized protein</fullName>
    </submittedName>
</protein>
<accession>A0A9N8MXT4</accession>
<name>A0A9N8MXT4_9BURK</name>
<dbReference type="AlphaFoldDB" id="A0A9N8MXT4"/>
<organism evidence="1 2">
    <name type="scientific">Paraburkholderia domus</name>
    <dbReference type="NCBI Taxonomy" id="2793075"/>
    <lineage>
        <taxon>Bacteria</taxon>
        <taxon>Pseudomonadati</taxon>
        <taxon>Pseudomonadota</taxon>
        <taxon>Betaproteobacteria</taxon>
        <taxon>Burkholderiales</taxon>
        <taxon>Burkholderiaceae</taxon>
        <taxon>Paraburkholderia</taxon>
    </lineage>
</organism>
<dbReference type="EMBL" id="CAJNAS010000013">
    <property type="protein sequence ID" value="CAE6921187.1"/>
    <property type="molecule type" value="Genomic_DNA"/>
</dbReference>